<evidence type="ECO:0000256" key="1">
    <source>
        <dbReference type="ARBA" id="ARBA00001971"/>
    </source>
</evidence>
<dbReference type="GO" id="GO:0000166">
    <property type="term" value="F:nucleotide binding"/>
    <property type="evidence" value="ECO:0007669"/>
    <property type="project" value="UniProtKB-KW"/>
</dbReference>
<dbReference type="InterPro" id="IPR050469">
    <property type="entry name" value="Diguanylate_Cyclase"/>
</dbReference>
<comment type="caution">
    <text evidence="13">The sequence shown here is derived from an EMBL/GenBank/DDBJ whole genome shotgun (WGS) entry which is preliminary data.</text>
</comment>
<dbReference type="PANTHER" id="PTHR45138:SF9">
    <property type="entry name" value="DIGUANYLATE CYCLASE DGCM-RELATED"/>
    <property type="match status" value="1"/>
</dbReference>
<evidence type="ECO:0000256" key="3">
    <source>
        <dbReference type="ARBA" id="ARBA00015125"/>
    </source>
</evidence>
<dbReference type="InterPro" id="IPR009050">
    <property type="entry name" value="Globin-like_sf"/>
</dbReference>
<dbReference type="Pfam" id="PF11563">
    <property type="entry name" value="Protoglobin"/>
    <property type="match status" value="1"/>
</dbReference>
<dbReference type="GO" id="GO:0046872">
    <property type="term" value="F:metal ion binding"/>
    <property type="evidence" value="ECO:0007669"/>
    <property type="project" value="UniProtKB-KW"/>
</dbReference>
<dbReference type="Gene3D" id="3.30.70.270">
    <property type="match status" value="1"/>
</dbReference>
<keyword evidence="4" id="KW-0349">Heme</keyword>
<name>A0A916IZ51_9BURK</name>
<feature type="domain" description="GGDEF" evidence="12">
    <location>
        <begin position="326"/>
        <end position="459"/>
    </location>
</feature>
<dbReference type="Pfam" id="PF00990">
    <property type="entry name" value="GGDEF"/>
    <property type="match status" value="1"/>
</dbReference>
<dbReference type="InterPro" id="IPR000160">
    <property type="entry name" value="GGDEF_dom"/>
</dbReference>
<dbReference type="PANTHER" id="PTHR45138">
    <property type="entry name" value="REGULATORY COMPONENTS OF SENSORY TRANSDUCTION SYSTEM"/>
    <property type="match status" value="1"/>
</dbReference>
<dbReference type="NCBIfam" id="TIGR00254">
    <property type="entry name" value="GGDEF"/>
    <property type="match status" value="1"/>
</dbReference>
<comment type="cofactor">
    <cofactor evidence="1">
        <name>heme</name>
        <dbReference type="ChEBI" id="CHEBI:30413"/>
    </cofactor>
</comment>
<dbReference type="AlphaFoldDB" id="A0A916IZ51"/>
<dbReference type="InterPro" id="IPR029787">
    <property type="entry name" value="Nucleotide_cyclase"/>
</dbReference>
<dbReference type="PROSITE" id="PS50887">
    <property type="entry name" value="GGDEF"/>
    <property type="match status" value="1"/>
</dbReference>
<evidence type="ECO:0000313" key="14">
    <source>
        <dbReference type="Proteomes" id="UP000672934"/>
    </source>
</evidence>
<dbReference type="CDD" id="cd14757">
    <property type="entry name" value="GS_EcDosC-like_GGDEF"/>
    <property type="match status" value="1"/>
</dbReference>
<dbReference type="EC" id="2.7.7.65" evidence="2"/>
<evidence type="ECO:0000256" key="8">
    <source>
        <dbReference type="ARBA" id="ARBA00022842"/>
    </source>
</evidence>
<dbReference type="Proteomes" id="UP000672934">
    <property type="component" value="Unassembled WGS sequence"/>
</dbReference>
<evidence type="ECO:0000259" key="12">
    <source>
        <dbReference type="PROSITE" id="PS50887"/>
    </source>
</evidence>
<keyword evidence="13" id="KW-0548">Nucleotidyltransferase</keyword>
<proteinExistence type="predicted"/>
<dbReference type="GO" id="GO:0052621">
    <property type="term" value="F:diguanylate cyclase activity"/>
    <property type="evidence" value="ECO:0007669"/>
    <property type="project" value="UniProtKB-EC"/>
</dbReference>
<dbReference type="InterPro" id="IPR039435">
    <property type="entry name" value="DosC_GS"/>
</dbReference>
<evidence type="ECO:0000256" key="10">
    <source>
        <dbReference type="ARBA" id="ARBA00029839"/>
    </source>
</evidence>
<evidence type="ECO:0000256" key="9">
    <source>
        <dbReference type="ARBA" id="ARBA00023004"/>
    </source>
</evidence>
<reference evidence="13" key="1">
    <citation type="submission" date="2021-03" db="EMBL/GenBank/DDBJ databases">
        <authorList>
            <person name="Peeters C."/>
        </authorList>
    </citation>
    <scope>NUCLEOTIDE SEQUENCE</scope>
    <source>
        <strain evidence="13">LMG 31506</strain>
    </source>
</reference>
<dbReference type="SMART" id="SM00267">
    <property type="entry name" value="GGDEF"/>
    <property type="match status" value="1"/>
</dbReference>
<keyword evidence="8" id="KW-0460">Magnesium</keyword>
<keyword evidence="14" id="KW-1185">Reference proteome</keyword>
<dbReference type="InterPro" id="IPR043128">
    <property type="entry name" value="Rev_trsase/Diguanyl_cyclase"/>
</dbReference>
<keyword evidence="7" id="KW-0547">Nucleotide-binding</keyword>
<keyword evidence="5 13" id="KW-0808">Transferase</keyword>
<evidence type="ECO:0000256" key="4">
    <source>
        <dbReference type="ARBA" id="ARBA00022617"/>
    </source>
</evidence>
<keyword evidence="6" id="KW-0479">Metal-binding</keyword>
<evidence type="ECO:0000256" key="11">
    <source>
        <dbReference type="ARBA" id="ARBA00034247"/>
    </source>
</evidence>
<accession>A0A916IZ51</accession>
<evidence type="ECO:0000256" key="6">
    <source>
        <dbReference type="ARBA" id="ARBA00022723"/>
    </source>
</evidence>
<dbReference type="InterPro" id="IPR048442">
    <property type="entry name" value="DosC_2nd"/>
</dbReference>
<protein>
    <recommendedName>
        <fullName evidence="3">Diguanylate cyclase DosC</fullName>
        <ecNumber evidence="2">2.7.7.65</ecNumber>
    </recommendedName>
    <alternativeName>
        <fullName evidence="10">Direct oxygen-sensing cyclase</fullName>
    </alternativeName>
</protein>
<dbReference type="SUPFAM" id="SSF55073">
    <property type="entry name" value="Nucleotide cyclase"/>
    <property type="match status" value="1"/>
</dbReference>
<evidence type="ECO:0000256" key="7">
    <source>
        <dbReference type="ARBA" id="ARBA00022741"/>
    </source>
</evidence>
<gene>
    <name evidence="13" type="primary">dosC</name>
    <name evidence="13" type="ORF">LMG31506_04704</name>
</gene>
<dbReference type="InterPro" id="IPR044398">
    <property type="entry name" value="Globin-sensor_dom"/>
</dbReference>
<evidence type="ECO:0000313" key="13">
    <source>
        <dbReference type="EMBL" id="CAG2152927.1"/>
    </source>
</evidence>
<dbReference type="GO" id="GO:0020037">
    <property type="term" value="F:heme binding"/>
    <property type="evidence" value="ECO:0007669"/>
    <property type="project" value="InterPro"/>
</dbReference>
<dbReference type="Gene3D" id="1.10.490.10">
    <property type="entry name" value="Globins"/>
    <property type="match status" value="1"/>
</dbReference>
<organism evidence="13 14">
    <name type="scientific">Cupriavidus yeoncheonensis</name>
    <dbReference type="NCBI Taxonomy" id="1462994"/>
    <lineage>
        <taxon>Bacteria</taxon>
        <taxon>Pseudomonadati</taxon>
        <taxon>Pseudomonadota</taxon>
        <taxon>Betaproteobacteria</taxon>
        <taxon>Burkholderiales</taxon>
        <taxon>Burkholderiaceae</taxon>
        <taxon>Cupriavidus</taxon>
    </lineage>
</organism>
<evidence type="ECO:0000256" key="2">
    <source>
        <dbReference type="ARBA" id="ARBA00012528"/>
    </source>
</evidence>
<dbReference type="GO" id="GO:0019825">
    <property type="term" value="F:oxygen binding"/>
    <property type="evidence" value="ECO:0007669"/>
    <property type="project" value="InterPro"/>
</dbReference>
<keyword evidence="9" id="KW-0408">Iron</keyword>
<dbReference type="EMBL" id="CAJPUY010000019">
    <property type="protein sequence ID" value="CAG2152927.1"/>
    <property type="molecule type" value="Genomic_DNA"/>
</dbReference>
<comment type="catalytic activity">
    <reaction evidence="11">
        <text>2 GTP = 3',3'-c-di-GMP + 2 diphosphate</text>
        <dbReference type="Rhea" id="RHEA:24898"/>
        <dbReference type="ChEBI" id="CHEBI:33019"/>
        <dbReference type="ChEBI" id="CHEBI:37565"/>
        <dbReference type="ChEBI" id="CHEBI:58805"/>
        <dbReference type="EC" id="2.7.7.65"/>
    </reaction>
</comment>
<dbReference type="FunFam" id="3.30.70.270:FF:000001">
    <property type="entry name" value="Diguanylate cyclase domain protein"/>
    <property type="match status" value="1"/>
</dbReference>
<evidence type="ECO:0000256" key="5">
    <source>
        <dbReference type="ARBA" id="ARBA00022679"/>
    </source>
</evidence>
<dbReference type="RefSeq" id="WP_211949595.1">
    <property type="nucleotide sequence ID" value="NZ_CAJPUY010000019.1"/>
</dbReference>
<dbReference type="CDD" id="cd01949">
    <property type="entry name" value="GGDEF"/>
    <property type="match status" value="1"/>
</dbReference>
<dbReference type="InterPro" id="IPR012292">
    <property type="entry name" value="Globin/Proto"/>
</dbReference>
<sequence>MLRLSAAQLEQDWRAILGDFTCDTLGLVRSFAVQYQRELANHFYDEMLADPVASRLISHDQVKSRLHDSMMKWVAGVFLPGPKDDLRDQIARLVQIGEVHARIDVPVHLVLRGARKLKDGFSIMLRDGASLGTGDAIDAVRLMSSVIDLAMEMMSFAYSSSHDRNSRAEEAYRLTAVVQNVAAEQERQRAALLDWENVLMFELAVNTAACDLPRVHASEFGMWFRHKGMPAFEGAAESQVILQAMNDVDGMLLPTLEAASESGSGRPKHLRMLRMLTSSIGFNLDLLFKQANELESGRDVLTRLLNRKFLPVVMSKEVKYARQRGTNFAVLAIDIDYFKDVNDSYGHEAGDLVLQELATRLINASRGGDYTFRLGGEEFLMVLVDVTAENGRHAAEKLRCLVEEAPFSLRHGVTLSLTISIGLAFNDGHPDYQRTMNQADEALYEAKRSGRNCVVVASPAAAPLH</sequence>
<dbReference type="Pfam" id="PF21118">
    <property type="entry name" value="DosC_2nd"/>
    <property type="match status" value="1"/>
</dbReference>
<dbReference type="SUPFAM" id="SSF46458">
    <property type="entry name" value="Globin-like"/>
    <property type="match status" value="1"/>
</dbReference>